<dbReference type="EMBL" id="MF782455">
    <property type="protein sequence ID" value="ATZ80344.1"/>
    <property type="molecule type" value="Genomic_DNA"/>
</dbReference>
<keyword evidence="8" id="KW-0946">Virion</keyword>
<dbReference type="Pfam" id="PF01358">
    <property type="entry name" value="PARP_regulatory"/>
    <property type="match status" value="1"/>
</dbReference>
<keyword evidence="10" id="KW-0506">mRNA capping</keyword>
<dbReference type="GO" id="GO:0006370">
    <property type="term" value="P:7-methylguanosine mRNA capping"/>
    <property type="evidence" value="ECO:0007669"/>
    <property type="project" value="UniProtKB-KW"/>
</dbReference>
<evidence type="ECO:0000256" key="12">
    <source>
        <dbReference type="ARBA" id="ARBA00046511"/>
    </source>
</evidence>
<dbReference type="EC" id="2.1.1.57" evidence="2"/>
<evidence type="ECO:0000256" key="2">
    <source>
        <dbReference type="ARBA" id="ARBA00011923"/>
    </source>
</evidence>
<comment type="function">
    <text evidence="11">Displays methyltransferase, positive regulation of the poly(A) polymerase and transcription elongation activities. Involved in the modification of both mRNA ends and in intermediate and late gene positive transcription elongation. At the mRNAs 5' end, methylates the ribose 2' OH group of the first transcribed nucleotide, thereby producing a 2'-O-methylpurine cap. At the 3' end, functions as a processivity factor which stimulates the activity of the viral poly(A) polymerase OPG063 that creates mRNA's poly(A) tail. In the presence of OPG102, OPG063 does not dissociate from the RNA allowing tail elongation to around 250 adenylates.</text>
</comment>
<comment type="catalytic activity">
    <reaction evidence="13">
        <text>a 5'-end (N(7)-methyl 5'-triphosphoguanosine)-ribonucleoside in mRNA + S-adenosyl-L-methionine = a 5'-end (N(7)-methyl 5'-triphosphoguanosine)-(2'-O-methyl-ribonucleoside) in mRNA + S-adenosyl-L-homocysteine + H(+)</text>
        <dbReference type="Rhea" id="RHEA:67020"/>
        <dbReference type="Rhea" id="RHEA-COMP:17167"/>
        <dbReference type="Rhea" id="RHEA-COMP:17168"/>
        <dbReference type="ChEBI" id="CHEBI:15378"/>
        <dbReference type="ChEBI" id="CHEBI:57856"/>
        <dbReference type="ChEBI" id="CHEBI:59789"/>
        <dbReference type="ChEBI" id="CHEBI:156461"/>
        <dbReference type="ChEBI" id="CHEBI:167609"/>
        <dbReference type="EC" id="2.1.1.57"/>
    </reaction>
</comment>
<reference evidence="14" key="1">
    <citation type="journal article" date="2017" name="Elife">
        <title>The kinetoplastid-infecting Bodo saltans virus (BsV), a window into the most abundant giant viruses in the sea.</title>
        <authorList>
            <person name="Deeg C.M."/>
            <person name="Chow C.-E.T."/>
            <person name="Suttle C.A."/>
        </authorList>
    </citation>
    <scope>NUCLEOTIDE SEQUENCE</scope>
    <source>
        <strain evidence="14">NG1</strain>
    </source>
</reference>
<evidence type="ECO:0000256" key="1">
    <source>
        <dbReference type="ARBA" id="ARBA00004328"/>
    </source>
</evidence>
<evidence type="ECO:0000256" key="4">
    <source>
        <dbReference type="ARBA" id="ARBA00022603"/>
    </source>
</evidence>
<proteinExistence type="predicted"/>
<keyword evidence="9" id="KW-0648">Protein biosynthesis</keyword>
<keyword evidence="5" id="KW-0507">mRNA processing</keyword>
<sequence length="455" mass="54334">MNNNNNNNALHFSRKIKMSDPKLPYIADTEPKKEKYTKEEALNIFNANIRPTLSNCHWGALKLFYSELEFIVAVSKYINIDECLVVYIGAQPGFRLKHLFIKSFFPKMHMLLYDPLKFDIEEDEQITIKTGIAGWFSDEKISEVLKIANGRKILYISDIRLSDEDDYTKEVNIHEDMQKQQKWGIMMNAEFMLLKFRTFFYKQSPDEVDFINNDMQEEYGDKVVFKKNNKKHQSKSRWLLYLNGTIYSQIYAPSRSTECRLFVKKIKYYKDKDSYTKDEQEKYKLKYYNNITHESILNYFNMNTRMAPYVYKKSSNMTKYILGQTISYSSASEYYIMRKYLKYAHVKPTLKNILNKIIHIHTFLNNRYSNNLVICGYIKNIERVKKGKYSEAYDIITKSMHDELVLLVKHMNDQIMNLQKTKLINDNVKKEYFNSIKFNKNPFIEMRNNVIYLKK</sequence>
<dbReference type="SUPFAM" id="SSF53335">
    <property type="entry name" value="S-adenosyl-L-methionine-dependent methyltransferases"/>
    <property type="match status" value="1"/>
</dbReference>
<keyword evidence="4" id="KW-0808">Transferase</keyword>
<keyword evidence="6" id="KW-0949">S-adenosyl-L-methionine</keyword>
<comment type="subunit">
    <text evidence="12">Interacts with poly(A) polymerase catalytic subunit OPG063. Interacts with OPG109 and OPG123; these interactions might help linking transcription to capping and polyadenylation.</text>
</comment>
<evidence type="ECO:0000313" key="15">
    <source>
        <dbReference type="Proteomes" id="UP000240325"/>
    </source>
</evidence>
<evidence type="ECO:0000256" key="3">
    <source>
        <dbReference type="ARBA" id="ARBA00015701"/>
    </source>
</evidence>
<evidence type="ECO:0000256" key="6">
    <source>
        <dbReference type="ARBA" id="ARBA00022691"/>
    </source>
</evidence>
<evidence type="ECO:0000313" key="14">
    <source>
        <dbReference type="EMBL" id="ATZ80344.1"/>
    </source>
</evidence>
<keyword evidence="7" id="KW-0251">Elongation factor</keyword>
<dbReference type="GO" id="GO:0044423">
    <property type="term" value="C:virion component"/>
    <property type="evidence" value="ECO:0007669"/>
    <property type="project" value="UniProtKB-KW"/>
</dbReference>
<gene>
    <name evidence="14" type="ORF">BMW23_0286</name>
</gene>
<dbReference type="Gene3D" id="3.40.50.150">
    <property type="entry name" value="Vaccinia Virus protein VP39"/>
    <property type="match status" value="1"/>
</dbReference>
<dbReference type="CDD" id="cd20760">
    <property type="entry name" value="capping_2-OMTase_Mimiviridae"/>
    <property type="match status" value="1"/>
</dbReference>
<evidence type="ECO:0000256" key="13">
    <source>
        <dbReference type="ARBA" id="ARBA00049042"/>
    </source>
</evidence>
<name>A0A2H4UTZ3_9VIRU</name>
<dbReference type="GO" id="GO:0004483">
    <property type="term" value="F:methyltransferase cap1 activity"/>
    <property type="evidence" value="ECO:0007669"/>
    <property type="project" value="UniProtKB-EC"/>
</dbReference>
<dbReference type="GO" id="GO:0032259">
    <property type="term" value="P:methylation"/>
    <property type="evidence" value="ECO:0007669"/>
    <property type="project" value="UniProtKB-KW"/>
</dbReference>
<dbReference type="InterPro" id="IPR029063">
    <property type="entry name" value="SAM-dependent_MTases_sf"/>
</dbReference>
<protein>
    <recommendedName>
        <fullName evidence="3">Cap-specific mRNA (nucleoside-2'-O-)-methyltransferase</fullName>
        <ecNumber evidence="2">2.1.1.57</ecNumber>
    </recommendedName>
</protein>
<evidence type="ECO:0000256" key="11">
    <source>
        <dbReference type="ARBA" id="ARBA00034661"/>
    </source>
</evidence>
<dbReference type="InterPro" id="IPR000176">
    <property type="entry name" value="mRNA_MeTrfase-like"/>
</dbReference>
<keyword evidence="4" id="KW-0489">Methyltransferase</keyword>
<keyword evidence="15" id="KW-1185">Reference proteome</keyword>
<dbReference type="Proteomes" id="UP000240325">
    <property type="component" value="Segment"/>
</dbReference>
<evidence type="ECO:0000256" key="7">
    <source>
        <dbReference type="ARBA" id="ARBA00022768"/>
    </source>
</evidence>
<dbReference type="InterPro" id="IPR025804">
    <property type="entry name" value="Pox/kineto_cap_MeTfrase"/>
</dbReference>
<comment type="subcellular location">
    <subcellularLocation>
        <location evidence="1">Virion</location>
    </subcellularLocation>
</comment>
<organism evidence="14">
    <name type="scientific">Bodo saltans virus</name>
    <dbReference type="NCBI Taxonomy" id="2024608"/>
    <lineage>
        <taxon>Viruses</taxon>
        <taxon>Varidnaviria</taxon>
        <taxon>Bamfordvirae</taxon>
        <taxon>Nucleocytoviricota</taxon>
        <taxon>Megaviricetes</taxon>
        <taxon>Imitervirales</taxon>
        <taxon>Mimiviridae</taxon>
        <taxon>Klosneuvirinae</taxon>
        <taxon>Theiavirus</taxon>
        <taxon>Theiavirus salishense</taxon>
    </lineage>
</organism>
<evidence type="ECO:0000256" key="9">
    <source>
        <dbReference type="ARBA" id="ARBA00022917"/>
    </source>
</evidence>
<dbReference type="PROSITE" id="PS51612">
    <property type="entry name" value="SAM_MT_2O_PK"/>
    <property type="match status" value="1"/>
</dbReference>
<accession>A0A2H4UTZ3</accession>
<evidence type="ECO:0000256" key="5">
    <source>
        <dbReference type="ARBA" id="ARBA00022664"/>
    </source>
</evidence>
<evidence type="ECO:0000256" key="10">
    <source>
        <dbReference type="ARBA" id="ARBA00023042"/>
    </source>
</evidence>
<evidence type="ECO:0000256" key="8">
    <source>
        <dbReference type="ARBA" id="ARBA00022844"/>
    </source>
</evidence>